<reference evidence="1" key="1">
    <citation type="submission" date="2014-11" db="EMBL/GenBank/DDBJ databases">
        <authorList>
            <person name="Amaro Gonzalez C."/>
        </authorList>
    </citation>
    <scope>NUCLEOTIDE SEQUENCE</scope>
</reference>
<protein>
    <submittedName>
        <fullName evidence="1">Uncharacterized protein</fullName>
    </submittedName>
</protein>
<dbReference type="AlphaFoldDB" id="A0A0E9PNT6"/>
<dbReference type="EMBL" id="GBXM01103069">
    <property type="protein sequence ID" value="JAH05508.1"/>
    <property type="molecule type" value="Transcribed_RNA"/>
</dbReference>
<evidence type="ECO:0000313" key="1">
    <source>
        <dbReference type="EMBL" id="JAH05508.1"/>
    </source>
</evidence>
<accession>A0A0E9PNT6</accession>
<proteinExistence type="predicted"/>
<reference evidence="1" key="2">
    <citation type="journal article" date="2015" name="Fish Shellfish Immunol.">
        <title>Early steps in the European eel (Anguilla anguilla)-Vibrio vulnificus interaction in the gills: Role of the RtxA13 toxin.</title>
        <authorList>
            <person name="Callol A."/>
            <person name="Pajuelo D."/>
            <person name="Ebbesson L."/>
            <person name="Teles M."/>
            <person name="MacKenzie S."/>
            <person name="Amaro C."/>
        </authorList>
    </citation>
    <scope>NUCLEOTIDE SEQUENCE</scope>
</reference>
<organism evidence="1">
    <name type="scientific">Anguilla anguilla</name>
    <name type="common">European freshwater eel</name>
    <name type="synonym">Muraena anguilla</name>
    <dbReference type="NCBI Taxonomy" id="7936"/>
    <lineage>
        <taxon>Eukaryota</taxon>
        <taxon>Metazoa</taxon>
        <taxon>Chordata</taxon>
        <taxon>Craniata</taxon>
        <taxon>Vertebrata</taxon>
        <taxon>Euteleostomi</taxon>
        <taxon>Actinopterygii</taxon>
        <taxon>Neopterygii</taxon>
        <taxon>Teleostei</taxon>
        <taxon>Anguilliformes</taxon>
        <taxon>Anguillidae</taxon>
        <taxon>Anguilla</taxon>
    </lineage>
</organism>
<sequence length="52" mass="5979">MLFLEAKTRVESFQRTISVQLVKRLKRYRHVNLFGLIVPPIGKQAPKPACLS</sequence>
<name>A0A0E9PNT6_ANGAN</name>